<evidence type="ECO:0000259" key="2">
    <source>
        <dbReference type="Pfam" id="PF03972"/>
    </source>
</evidence>
<dbReference type="Proteomes" id="UP000177701">
    <property type="component" value="Unassembled WGS sequence"/>
</dbReference>
<comment type="similarity">
    <text evidence="1">Belongs to the PrpD family.</text>
</comment>
<dbReference type="EMBL" id="MEYH01000112">
    <property type="protein sequence ID" value="OGD13373.1"/>
    <property type="molecule type" value="Genomic_DNA"/>
</dbReference>
<dbReference type="PANTHER" id="PTHR16943">
    <property type="entry name" value="2-METHYLCITRATE DEHYDRATASE-RELATED"/>
    <property type="match status" value="1"/>
</dbReference>
<dbReference type="InterPro" id="IPR045337">
    <property type="entry name" value="MmgE_PrpD_C"/>
</dbReference>
<feature type="domain" description="MmgE/PrpD C-terminal" evidence="3">
    <location>
        <begin position="271"/>
        <end position="436"/>
    </location>
</feature>
<dbReference type="Gene3D" id="3.30.1330.120">
    <property type="entry name" value="2-methylcitrate dehydratase PrpD"/>
    <property type="match status" value="1"/>
</dbReference>
<dbReference type="SUPFAM" id="SSF103378">
    <property type="entry name" value="2-methylcitrate dehydratase PrpD"/>
    <property type="match status" value="1"/>
</dbReference>
<dbReference type="InterPro" id="IPR045336">
    <property type="entry name" value="MmgE_PrpD_N"/>
</dbReference>
<comment type="caution">
    <text evidence="4">The sequence shown here is derived from an EMBL/GenBank/DDBJ whole genome shotgun (WGS) entry which is preliminary data.</text>
</comment>
<dbReference type="Gene3D" id="1.10.4100.10">
    <property type="entry name" value="2-methylcitrate dehydratase PrpD"/>
    <property type="match status" value="1"/>
</dbReference>
<dbReference type="GO" id="GO:0016829">
    <property type="term" value="F:lyase activity"/>
    <property type="evidence" value="ECO:0007669"/>
    <property type="project" value="InterPro"/>
</dbReference>
<dbReference type="InterPro" id="IPR042188">
    <property type="entry name" value="MmgE/PrpD_sf_2"/>
</dbReference>
<dbReference type="Pfam" id="PF03972">
    <property type="entry name" value="MmgE_PrpD_N"/>
    <property type="match status" value="1"/>
</dbReference>
<dbReference type="STRING" id="1797291.A2V47_05370"/>
<proteinExistence type="inferred from homology"/>
<evidence type="ECO:0000313" key="5">
    <source>
        <dbReference type="Proteomes" id="UP000177701"/>
    </source>
</evidence>
<feature type="domain" description="MmgE/PrpD N-terminal" evidence="2">
    <location>
        <begin position="9"/>
        <end position="244"/>
    </location>
</feature>
<name>A0A1F5A489_9BACT</name>
<evidence type="ECO:0008006" key="6">
    <source>
        <dbReference type="Google" id="ProtNLM"/>
    </source>
</evidence>
<evidence type="ECO:0000256" key="1">
    <source>
        <dbReference type="ARBA" id="ARBA00006174"/>
    </source>
</evidence>
<dbReference type="PANTHER" id="PTHR16943:SF8">
    <property type="entry name" value="2-METHYLCITRATE DEHYDRATASE"/>
    <property type="match status" value="1"/>
</dbReference>
<dbReference type="AlphaFoldDB" id="A0A1F5A489"/>
<dbReference type="Pfam" id="PF19305">
    <property type="entry name" value="MmgE_PrpD_C"/>
    <property type="match status" value="1"/>
</dbReference>
<organism evidence="4 5">
    <name type="scientific">Candidatus Sediminicultor quintus</name>
    <dbReference type="NCBI Taxonomy" id="1797291"/>
    <lineage>
        <taxon>Bacteria</taxon>
        <taxon>Pseudomonadati</taxon>
        <taxon>Atribacterota</taxon>
        <taxon>Candidatus Phoenicimicrobiia</taxon>
        <taxon>Candidatus Pheonicimicrobiales</taxon>
        <taxon>Candidatus Phoenicimicrobiaceae</taxon>
        <taxon>Candidatus Sediminicultor</taxon>
    </lineage>
</organism>
<evidence type="ECO:0000313" key="4">
    <source>
        <dbReference type="EMBL" id="OGD13373.1"/>
    </source>
</evidence>
<evidence type="ECO:0000259" key="3">
    <source>
        <dbReference type="Pfam" id="PF19305"/>
    </source>
</evidence>
<sequence>MKKFITHFIADYIEQKRYQDFPIEVIKKAKECILDSIGCMLAGSKTREGRILQKSLLFHEKGISSILGFSSKTAFFNAIFINSTLVNILDFDDCYIGHPGATIIPPAINFAELMELTGKELITAIIVAYEVSIRLGLGLRPIGERKYILGHGTWQVFGSASIAAKLLNLNCSKITNAFGIAGANAPLPSVMKTTYGLEGPTMAKNNFGTAALVGAQSGFLAKNRFTGPKDIFDDENGFWRMIGCKKNNLDSTLMQNSEKEFKILDVNFKMYPCCRLTHSATDTVKEYFLKNNIELKNVEKILVKSLSPLSKPPFTNMKPRDANEGRFSLPYALACVLYKINPLEWYSKKNMNDSQLLDFSEKVIIEKNERADEIFKKDPNEILSTVIVIQKNKKEDKTQKIIKNEKTEPTMQEGALLEKFLQLSGRCFKDERKAKMLAESIMELDKVKNTKEWLSNFQFFK</sequence>
<reference evidence="4 5" key="1">
    <citation type="journal article" date="2016" name="Nat. Commun.">
        <title>Thousands of microbial genomes shed light on interconnected biogeochemical processes in an aquifer system.</title>
        <authorList>
            <person name="Anantharaman K."/>
            <person name="Brown C.T."/>
            <person name="Hug L.A."/>
            <person name="Sharon I."/>
            <person name="Castelle C.J."/>
            <person name="Probst A.J."/>
            <person name="Thomas B.C."/>
            <person name="Singh A."/>
            <person name="Wilkins M.J."/>
            <person name="Karaoz U."/>
            <person name="Brodie E.L."/>
            <person name="Williams K.H."/>
            <person name="Hubbard S.S."/>
            <person name="Banfield J.F."/>
        </authorList>
    </citation>
    <scope>NUCLEOTIDE SEQUENCE [LARGE SCALE GENOMIC DNA]</scope>
</reference>
<protein>
    <recommendedName>
        <fullName evidence="6">MmgE/PrpD family protein</fullName>
    </recommendedName>
</protein>
<dbReference type="InterPro" id="IPR042183">
    <property type="entry name" value="MmgE/PrpD_sf_1"/>
</dbReference>
<accession>A0A1F5A489</accession>
<gene>
    <name evidence="4" type="ORF">A2V47_05370</name>
</gene>
<dbReference type="InterPro" id="IPR005656">
    <property type="entry name" value="MmgE_PrpD"/>
</dbReference>
<dbReference type="InterPro" id="IPR036148">
    <property type="entry name" value="MmgE/PrpD_sf"/>
</dbReference>